<dbReference type="InterPro" id="IPR022742">
    <property type="entry name" value="Hydrolase_4"/>
</dbReference>
<organism evidence="2 3">
    <name type="scientific">Chryseobacterium joostei</name>
    <dbReference type="NCBI Taxonomy" id="112234"/>
    <lineage>
        <taxon>Bacteria</taxon>
        <taxon>Pseudomonadati</taxon>
        <taxon>Bacteroidota</taxon>
        <taxon>Flavobacteriia</taxon>
        <taxon>Flavobacteriales</taxon>
        <taxon>Weeksellaceae</taxon>
        <taxon>Chryseobacterium group</taxon>
        <taxon>Chryseobacterium</taxon>
    </lineage>
</organism>
<dbReference type="EMBL" id="FTNZ01000002">
    <property type="protein sequence ID" value="SIS31793.1"/>
    <property type="molecule type" value="Genomic_DNA"/>
</dbReference>
<evidence type="ECO:0000313" key="3">
    <source>
        <dbReference type="Proteomes" id="UP000186106"/>
    </source>
</evidence>
<evidence type="ECO:0000313" key="2">
    <source>
        <dbReference type="EMBL" id="SIS31793.1"/>
    </source>
</evidence>
<dbReference type="Pfam" id="PF12146">
    <property type="entry name" value="Hydrolase_4"/>
    <property type="match status" value="1"/>
</dbReference>
<gene>
    <name evidence="2" type="ORF">SAMN05421768_102569</name>
</gene>
<dbReference type="Gene3D" id="3.40.50.1820">
    <property type="entry name" value="alpha/beta hydrolase"/>
    <property type="match status" value="1"/>
</dbReference>
<dbReference type="Proteomes" id="UP000186106">
    <property type="component" value="Unassembled WGS sequence"/>
</dbReference>
<dbReference type="GO" id="GO:0016787">
    <property type="term" value="F:hydrolase activity"/>
    <property type="evidence" value="ECO:0007669"/>
    <property type="project" value="UniProtKB-KW"/>
</dbReference>
<proteinExistence type="predicted"/>
<dbReference type="SUPFAM" id="SSF53474">
    <property type="entry name" value="alpha/beta-Hydrolases"/>
    <property type="match status" value="1"/>
</dbReference>
<keyword evidence="2" id="KW-0378">Hydrolase</keyword>
<dbReference type="AlphaFoldDB" id="A0A1N7I3Y4"/>
<dbReference type="PIRSF" id="PIRSF037442">
    <property type="entry name" value="UCP037442_abhydr"/>
    <property type="match status" value="1"/>
</dbReference>
<sequence>MSTFIVDFFFYPMEKLILTTKDQASLAVHLFQPEKNNGKLLLINSATGVKQQVYFSFAKYFSEQGFTVITYDYTGIGLSKPKNMKGFHSSMRVWGSRDYKALTEYIKTQFPDHRKYCLGHSVGALILGMNNDSEMFEEFVFVGTQNAFVGNLKLKTKIEAYLGFGIVQPVTTSLLGYFPANWFGLGESLPKNCAYDWRTLILNKKSTNRLLEKIDDYSKNLTQKVFVIRAEDDVWLTEKGVLSLLNTTYPNLKPTYRLVKTSESEKKEIGHINFFRSYNHKLWDIILNELIDK</sequence>
<dbReference type="InterPro" id="IPR017208">
    <property type="entry name" value="UCP037442_abhydr"/>
</dbReference>
<feature type="domain" description="Serine aminopeptidase S33" evidence="1">
    <location>
        <begin position="51"/>
        <end position="126"/>
    </location>
</feature>
<dbReference type="InterPro" id="IPR029058">
    <property type="entry name" value="AB_hydrolase_fold"/>
</dbReference>
<protein>
    <submittedName>
        <fullName evidence="2">Predicted alpha/beta hydrolase</fullName>
    </submittedName>
</protein>
<evidence type="ECO:0000259" key="1">
    <source>
        <dbReference type="Pfam" id="PF12146"/>
    </source>
</evidence>
<name>A0A1N7I3Y4_9FLAO</name>
<dbReference type="STRING" id="112234.SAMN05421768_102569"/>
<reference evidence="2 3" key="1">
    <citation type="submission" date="2017-01" db="EMBL/GenBank/DDBJ databases">
        <authorList>
            <person name="Mah S.A."/>
            <person name="Swanson W.J."/>
            <person name="Moy G.W."/>
            <person name="Vacquier V.D."/>
        </authorList>
    </citation>
    <scope>NUCLEOTIDE SEQUENCE [LARGE SCALE GENOMIC DNA]</scope>
    <source>
        <strain evidence="2 3">DSM 16927</strain>
    </source>
</reference>
<accession>A0A1N7I3Y4</accession>